<dbReference type="PANTHER" id="PTHR38589">
    <property type="entry name" value="BLR0621 PROTEIN"/>
    <property type="match status" value="1"/>
</dbReference>
<organism evidence="2 3">
    <name type="scientific">Actinoplanes nipponensis</name>
    <dbReference type="NCBI Taxonomy" id="135950"/>
    <lineage>
        <taxon>Bacteria</taxon>
        <taxon>Bacillati</taxon>
        <taxon>Actinomycetota</taxon>
        <taxon>Actinomycetes</taxon>
        <taxon>Micromonosporales</taxon>
        <taxon>Micromonosporaceae</taxon>
        <taxon>Actinoplanes</taxon>
    </lineage>
</organism>
<dbReference type="InterPro" id="IPR005490">
    <property type="entry name" value="LD_TPept_cat_dom"/>
</dbReference>
<dbReference type="AlphaFoldDB" id="A0A919JFD6"/>
<sequence>MRRLLAAGIVLGAVAAGLGVVRALSAEAAAVPPYHPTRLAKVADSRQVVVVVGRSRGSSYSTVYTYQLGADGRTWTAKFPAMAARNGYAGWAWAGQRIQDSGTTPMGTFRITETFGLKNGPSTKMPWTRADANDYWVGDNKDPKTYNMFQPSASSKRTWRTGEAERLAAYPTQYEFAAVIDYNRPAPASITWDAAHGQYVTGRPANVKRGSAIFLHVKGSGSTAGCVSLSRADVIKVLRWLDPAQLPRIVMAPTADLGKV</sequence>
<proteinExistence type="predicted"/>
<keyword evidence="3" id="KW-1185">Reference proteome</keyword>
<dbReference type="GO" id="GO:0016740">
    <property type="term" value="F:transferase activity"/>
    <property type="evidence" value="ECO:0007669"/>
    <property type="project" value="InterPro"/>
</dbReference>
<gene>
    <name evidence="2" type="ORF">Ani05nite_15460</name>
</gene>
<evidence type="ECO:0000313" key="2">
    <source>
        <dbReference type="EMBL" id="GIE48012.1"/>
    </source>
</evidence>
<dbReference type="Proteomes" id="UP000647172">
    <property type="component" value="Unassembled WGS sequence"/>
</dbReference>
<feature type="domain" description="L,D-TPase catalytic" evidence="1">
    <location>
        <begin position="99"/>
        <end position="243"/>
    </location>
</feature>
<dbReference type="Pfam" id="PF03734">
    <property type="entry name" value="YkuD"/>
    <property type="match status" value="1"/>
</dbReference>
<reference evidence="2" key="1">
    <citation type="submission" date="2021-01" db="EMBL/GenBank/DDBJ databases">
        <title>Whole genome shotgun sequence of Actinoplanes nipponensis NBRC 14063.</title>
        <authorList>
            <person name="Komaki H."/>
            <person name="Tamura T."/>
        </authorList>
    </citation>
    <scope>NUCLEOTIDE SEQUENCE</scope>
    <source>
        <strain evidence="2">NBRC 14063</strain>
    </source>
</reference>
<evidence type="ECO:0000259" key="1">
    <source>
        <dbReference type="Pfam" id="PF03734"/>
    </source>
</evidence>
<dbReference type="RefSeq" id="WP_203766350.1">
    <property type="nucleotide sequence ID" value="NZ_BAAAYJ010000009.1"/>
</dbReference>
<name>A0A919JFD6_9ACTN</name>
<dbReference type="PANTHER" id="PTHR38589:SF1">
    <property type="entry name" value="BLR0621 PROTEIN"/>
    <property type="match status" value="1"/>
</dbReference>
<comment type="caution">
    <text evidence="2">The sequence shown here is derived from an EMBL/GenBank/DDBJ whole genome shotgun (WGS) entry which is preliminary data.</text>
</comment>
<protein>
    <recommendedName>
        <fullName evidence="1">L,D-TPase catalytic domain-containing protein</fullName>
    </recommendedName>
</protein>
<accession>A0A919JFD6</accession>
<evidence type="ECO:0000313" key="3">
    <source>
        <dbReference type="Proteomes" id="UP000647172"/>
    </source>
</evidence>
<dbReference type="EMBL" id="BOMQ01000018">
    <property type="protein sequence ID" value="GIE48012.1"/>
    <property type="molecule type" value="Genomic_DNA"/>
</dbReference>